<accession>X1GP27</accession>
<sequence length="50" mass="6068">MEVIYSNAQRIMHTENEFYFDFYQLSEDMVSIEKGKPLVRVYMTAQQVMR</sequence>
<name>X1GP27_9ZZZZ</name>
<reference evidence="1" key="1">
    <citation type="journal article" date="2014" name="Front. Microbiol.">
        <title>High frequency of phylogenetically diverse reductive dehalogenase-homologous genes in deep subseafloor sedimentary metagenomes.</title>
        <authorList>
            <person name="Kawai M."/>
            <person name="Futagami T."/>
            <person name="Toyoda A."/>
            <person name="Takaki Y."/>
            <person name="Nishi S."/>
            <person name="Hori S."/>
            <person name="Arai W."/>
            <person name="Tsubouchi T."/>
            <person name="Morono Y."/>
            <person name="Uchiyama I."/>
            <person name="Ito T."/>
            <person name="Fujiyama A."/>
            <person name="Inagaki F."/>
            <person name="Takami H."/>
        </authorList>
    </citation>
    <scope>NUCLEOTIDE SEQUENCE</scope>
    <source>
        <strain evidence="1">Expedition CK06-06</strain>
    </source>
</reference>
<dbReference type="AlphaFoldDB" id="X1GP27"/>
<gene>
    <name evidence="1" type="ORF">S03H2_36921</name>
</gene>
<evidence type="ECO:0000313" key="1">
    <source>
        <dbReference type="EMBL" id="GAH59636.1"/>
    </source>
</evidence>
<feature type="non-terminal residue" evidence="1">
    <location>
        <position position="50"/>
    </location>
</feature>
<protein>
    <submittedName>
        <fullName evidence="1">Uncharacterized protein</fullName>
    </submittedName>
</protein>
<proteinExistence type="predicted"/>
<comment type="caution">
    <text evidence="1">The sequence shown here is derived from an EMBL/GenBank/DDBJ whole genome shotgun (WGS) entry which is preliminary data.</text>
</comment>
<dbReference type="EMBL" id="BARU01022691">
    <property type="protein sequence ID" value="GAH59636.1"/>
    <property type="molecule type" value="Genomic_DNA"/>
</dbReference>
<organism evidence="1">
    <name type="scientific">marine sediment metagenome</name>
    <dbReference type="NCBI Taxonomy" id="412755"/>
    <lineage>
        <taxon>unclassified sequences</taxon>
        <taxon>metagenomes</taxon>
        <taxon>ecological metagenomes</taxon>
    </lineage>
</organism>